<keyword evidence="6 13" id="KW-0418">Kinase</keyword>
<dbReference type="Gene3D" id="1.20.5.1930">
    <property type="match status" value="1"/>
</dbReference>
<keyword evidence="7" id="KW-0067">ATP-binding</keyword>
<evidence type="ECO:0000313" key="13">
    <source>
        <dbReference type="EMBL" id="UWZ52338.1"/>
    </source>
</evidence>
<evidence type="ECO:0000256" key="5">
    <source>
        <dbReference type="ARBA" id="ARBA00022741"/>
    </source>
</evidence>
<reference evidence="13" key="1">
    <citation type="submission" date="2021-04" db="EMBL/GenBank/DDBJ databases">
        <title>Dactylosporangium aurantiacum NRRL B-8018 full assembly.</title>
        <authorList>
            <person name="Hartkoorn R.C."/>
            <person name="Beaudoing E."/>
            <person name="Hot D."/>
        </authorList>
    </citation>
    <scope>NUCLEOTIDE SEQUENCE</scope>
    <source>
        <strain evidence="13">NRRL B-8018</strain>
    </source>
</reference>
<evidence type="ECO:0000256" key="6">
    <source>
        <dbReference type="ARBA" id="ARBA00022777"/>
    </source>
</evidence>
<evidence type="ECO:0000256" key="9">
    <source>
        <dbReference type="SAM" id="Phobius"/>
    </source>
</evidence>
<dbReference type="RefSeq" id="WP_052386142.1">
    <property type="nucleotide sequence ID" value="NZ_CP073767.1"/>
</dbReference>
<keyword evidence="9" id="KW-0472">Membrane</keyword>
<dbReference type="AlphaFoldDB" id="A0A9Q9ID98"/>
<evidence type="ECO:0000313" key="14">
    <source>
        <dbReference type="Proteomes" id="UP001058003"/>
    </source>
</evidence>
<dbReference type="InterPro" id="IPR055558">
    <property type="entry name" value="DUF7134"/>
</dbReference>
<dbReference type="Pfam" id="PF23539">
    <property type="entry name" value="DUF7134"/>
    <property type="match status" value="1"/>
</dbReference>
<evidence type="ECO:0000256" key="3">
    <source>
        <dbReference type="ARBA" id="ARBA00022553"/>
    </source>
</evidence>
<dbReference type="SUPFAM" id="SSF55874">
    <property type="entry name" value="ATPase domain of HSP90 chaperone/DNA topoisomerase II/histidine kinase"/>
    <property type="match status" value="1"/>
</dbReference>
<dbReference type="InterPro" id="IPR011712">
    <property type="entry name" value="Sig_transdc_His_kin_sub3_dim/P"/>
</dbReference>
<dbReference type="InterPro" id="IPR050482">
    <property type="entry name" value="Sensor_HK_TwoCompSys"/>
</dbReference>
<evidence type="ECO:0000256" key="8">
    <source>
        <dbReference type="ARBA" id="ARBA00023012"/>
    </source>
</evidence>
<evidence type="ECO:0000256" key="7">
    <source>
        <dbReference type="ARBA" id="ARBA00022840"/>
    </source>
</evidence>
<dbReference type="GO" id="GO:0000155">
    <property type="term" value="F:phosphorelay sensor kinase activity"/>
    <property type="evidence" value="ECO:0007669"/>
    <property type="project" value="InterPro"/>
</dbReference>
<dbReference type="Pfam" id="PF02518">
    <property type="entry name" value="HATPase_c"/>
    <property type="match status" value="1"/>
</dbReference>
<feature type="transmembrane region" description="Helical" evidence="9">
    <location>
        <begin position="23"/>
        <end position="42"/>
    </location>
</feature>
<evidence type="ECO:0000256" key="4">
    <source>
        <dbReference type="ARBA" id="ARBA00022679"/>
    </source>
</evidence>
<keyword evidence="3" id="KW-0597">Phosphoprotein</keyword>
<dbReference type="OrthoDB" id="227596at2"/>
<keyword evidence="14" id="KW-1185">Reference proteome</keyword>
<organism evidence="13 14">
    <name type="scientific">Dactylosporangium aurantiacum</name>
    <dbReference type="NCBI Taxonomy" id="35754"/>
    <lineage>
        <taxon>Bacteria</taxon>
        <taxon>Bacillati</taxon>
        <taxon>Actinomycetota</taxon>
        <taxon>Actinomycetes</taxon>
        <taxon>Micromonosporales</taxon>
        <taxon>Micromonosporaceae</taxon>
        <taxon>Dactylosporangium</taxon>
    </lineage>
</organism>
<evidence type="ECO:0000259" key="12">
    <source>
        <dbReference type="Pfam" id="PF23539"/>
    </source>
</evidence>
<dbReference type="PANTHER" id="PTHR24421">
    <property type="entry name" value="NITRATE/NITRITE SENSOR PROTEIN NARX-RELATED"/>
    <property type="match status" value="1"/>
</dbReference>
<feature type="domain" description="Signal transduction histidine kinase subgroup 3 dimerisation and phosphoacceptor" evidence="11">
    <location>
        <begin position="194"/>
        <end position="257"/>
    </location>
</feature>
<keyword evidence="9" id="KW-1133">Transmembrane helix</keyword>
<evidence type="ECO:0000259" key="10">
    <source>
        <dbReference type="Pfam" id="PF02518"/>
    </source>
</evidence>
<dbReference type="KEGG" id="daur:Daura_37615"/>
<evidence type="ECO:0000256" key="2">
    <source>
        <dbReference type="ARBA" id="ARBA00012438"/>
    </source>
</evidence>
<dbReference type="InterPro" id="IPR003594">
    <property type="entry name" value="HATPase_dom"/>
</dbReference>
<sequence length="422" mass="44156">MSGPPPRPATGAPRRFRGLPPDAALLPLLCGLDLFTASSVVVRSHPVHPVALALQILAAVAAFAALAWRHRAPVAVLAVECGHGVAMWFLLHDYRPWVALVVALYTVAARRPLAVSGAAYAGACARGLFSAVDSFRVEPVPAARTGEFVVTAVMFVLLFGSAWAAGLVVRAHHARVAQLERAQRAARTEAVTLERQRIAAELHDVVSHSVTVMVLQAAGASRLGAADADRVHQSLLHIQQAGQQAMAELRRLLEVIRVDGPAGRPPLGPQPSLKDVEVLLASMRQAGLAVTTSTSGVPRRLDASVGLAAYRTVQESLTNTLKHAGPGARVAVRFTWEPHVLLLRVDDDGGALTGRPPGPVTAGLSGGHGLASLAERVRRVGGRLEAGPGPTGGYRVSACYPVPHHLDAAGCPEDAPGPQSDS</sequence>
<dbReference type="GO" id="GO:0046983">
    <property type="term" value="F:protein dimerization activity"/>
    <property type="evidence" value="ECO:0007669"/>
    <property type="project" value="InterPro"/>
</dbReference>
<dbReference type="InterPro" id="IPR036890">
    <property type="entry name" value="HATPase_C_sf"/>
</dbReference>
<evidence type="ECO:0000259" key="11">
    <source>
        <dbReference type="Pfam" id="PF07730"/>
    </source>
</evidence>
<evidence type="ECO:0000256" key="1">
    <source>
        <dbReference type="ARBA" id="ARBA00000085"/>
    </source>
</evidence>
<proteinExistence type="predicted"/>
<accession>A0A9Q9ID98</accession>
<keyword evidence="8" id="KW-0902">Two-component regulatory system</keyword>
<keyword evidence="9" id="KW-0812">Transmembrane</keyword>
<keyword evidence="4" id="KW-0808">Transferase</keyword>
<gene>
    <name evidence="13" type="ORF">Daura_37615</name>
</gene>
<feature type="domain" description="DUF7134" evidence="12">
    <location>
        <begin position="25"/>
        <end position="171"/>
    </location>
</feature>
<feature type="domain" description="Histidine kinase/HSP90-like ATPase" evidence="10">
    <location>
        <begin position="309"/>
        <end position="402"/>
    </location>
</feature>
<dbReference type="Gene3D" id="3.30.565.10">
    <property type="entry name" value="Histidine kinase-like ATPase, C-terminal domain"/>
    <property type="match status" value="1"/>
</dbReference>
<comment type="catalytic activity">
    <reaction evidence="1">
        <text>ATP + protein L-histidine = ADP + protein N-phospho-L-histidine.</text>
        <dbReference type="EC" id="2.7.13.3"/>
    </reaction>
</comment>
<feature type="transmembrane region" description="Helical" evidence="9">
    <location>
        <begin position="148"/>
        <end position="169"/>
    </location>
</feature>
<keyword evidence="5" id="KW-0547">Nucleotide-binding</keyword>
<dbReference type="Pfam" id="PF07730">
    <property type="entry name" value="HisKA_3"/>
    <property type="match status" value="1"/>
</dbReference>
<dbReference type="EC" id="2.7.13.3" evidence="2"/>
<protein>
    <recommendedName>
        <fullName evidence="2">histidine kinase</fullName>
        <ecNumber evidence="2">2.7.13.3</ecNumber>
    </recommendedName>
</protein>
<dbReference type="GO" id="GO:0005524">
    <property type="term" value="F:ATP binding"/>
    <property type="evidence" value="ECO:0007669"/>
    <property type="project" value="UniProtKB-KW"/>
</dbReference>
<dbReference type="EMBL" id="CP073767">
    <property type="protein sequence ID" value="UWZ52338.1"/>
    <property type="molecule type" value="Genomic_DNA"/>
</dbReference>
<feature type="transmembrane region" description="Helical" evidence="9">
    <location>
        <begin position="48"/>
        <end position="67"/>
    </location>
</feature>
<dbReference type="GO" id="GO:0016020">
    <property type="term" value="C:membrane"/>
    <property type="evidence" value="ECO:0007669"/>
    <property type="project" value="InterPro"/>
</dbReference>
<dbReference type="CDD" id="cd16917">
    <property type="entry name" value="HATPase_UhpB-NarQ-NarX-like"/>
    <property type="match status" value="1"/>
</dbReference>
<dbReference type="PANTHER" id="PTHR24421:SF10">
    <property type="entry name" value="NITRATE_NITRITE SENSOR PROTEIN NARQ"/>
    <property type="match status" value="1"/>
</dbReference>
<name>A0A9Q9ID98_9ACTN</name>
<dbReference type="Proteomes" id="UP001058003">
    <property type="component" value="Chromosome"/>
</dbReference>